<organism evidence="1 2">
    <name type="scientific">Clostridium tagluense</name>
    <dbReference type="NCBI Taxonomy" id="360422"/>
    <lineage>
        <taxon>Bacteria</taxon>
        <taxon>Bacillati</taxon>
        <taxon>Bacillota</taxon>
        <taxon>Clostridia</taxon>
        <taxon>Eubacteriales</taxon>
        <taxon>Clostridiaceae</taxon>
        <taxon>Clostridium</taxon>
    </lineage>
</organism>
<dbReference type="AlphaFoldDB" id="A0A401UJL5"/>
<dbReference type="EMBL" id="BHYK01000006">
    <property type="protein sequence ID" value="GCD09750.1"/>
    <property type="molecule type" value="Genomic_DNA"/>
</dbReference>
<accession>A0A401UJL5</accession>
<sequence>MNFGEGNVILDNVKVDGVTVTNIGANSLHIKGNSSIGLLTIEDINNDAHIVVEDNASVANASVYSGATIEVANGAKNAKPFANVTIASKNNDDVTLSGTFDNINITSPAKVTLAENTKIKNQIKITASVELNVSKNASVAKVDISTGKAEDKVILNGNLANVNVSSAANIEVKSGDVKIAANTNVNVKVKVDASATVTTGKGSDNIQASGDGKIVENKNLSDESKVKELTFDNYYIDGNTQI</sequence>
<dbReference type="RefSeq" id="WP_124999467.1">
    <property type="nucleotide sequence ID" value="NZ_BHYK01000006.1"/>
</dbReference>
<gene>
    <name evidence="1" type="ORF">Ctaglu_13730</name>
</gene>
<comment type="caution">
    <text evidence="1">The sequence shown here is derived from an EMBL/GenBank/DDBJ whole genome shotgun (WGS) entry which is preliminary data.</text>
</comment>
<reference evidence="1 2" key="1">
    <citation type="submission" date="2018-11" db="EMBL/GenBank/DDBJ databases">
        <title>Genome sequencing and assembly of Clostridium tagluense strain A121.</title>
        <authorList>
            <person name="Murakami T."/>
            <person name="Segawa T."/>
            <person name="Shcherbakova V.A."/>
            <person name="Mori H."/>
            <person name="Yoshimura Y."/>
        </authorList>
    </citation>
    <scope>NUCLEOTIDE SEQUENCE [LARGE SCALE GENOMIC DNA]</scope>
    <source>
        <strain evidence="1 2">A121</strain>
    </source>
</reference>
<dbReference type="Proteomes" id="UP000287872">
    <property type="component" value="Unassembled WGS sequence"/>
</dbReference>
<keyword evidence="2" id="KW-1185">Reference proteome</keyword>
<proteinExistence type="predicted"/>
<evidence type="ECO:0000313" key="2">
    <source>
        <dbReference type="Proteomes" id="UP000287872"/>
    </source>
</evidence>
<name>A0A401UJL5_9CLOT</name>
<dbReference type="OrthoDB" id="3268939at2"/>
<protein>
    <submittedName>
        <fullName evidence="1">Uncharacterized protein</fullName>
    </submittedName>
</protein>
<evidence type="ECO:0000313" key="1">
    <source>
        <dbReference type="EMBL" id="GCD09750.1"/>
    </source>
</evidence>